<keyword evidence="2" id="KW-1185">Reference proteome</keyword>
<accession>A0A9P7EQP8</accession>
<sequence>MLFTISTKMPDVTVINNLTEEIHVAFFLGVPTNWKNQFKPGERWTTHLASLPHRFEARSVTESREFSLDESMEMLATIGGACAAGTGSVLATMVGIPASSSNRLMAIANAGGAKYDEWGAHGRKCRVRVWVPLRRHREYSVRVVDGKCVLWEVGANRLV</sequence>
<gene>
    <name evidence="1" type="ORF">F5147DRAFT_113308</name>
</gene>
<dbReference type="AlphaFoldDB" id="A0A9P7EQP8"/>
<dbReference type="GeneID" id="64690339"/>
<name>A0A9P7EQP8_9AGAM</name>
<organism evidence="1 2">
    <name type="scientific">Suillus discolor</name>
    <dbReference type="NCBI Taxonomy" id="1912936"/>
    <lineage>
        <taxon>Eukaryota</taxon>
        <taxon>Fungi</taxon>
        <taxon>Dikarya</taxon>
        <taxon>Basidiomycota</taxon>
        <taxon>Agaricomycotina</taxon>
        <taxon>Agaricomycetes</taxon>
        <taxon>Agaricomycetidae</taxon>
        <taxon>Boletales</taxon>
        <taxon>Suillineae</taxon>
        <taxon>Suillaceae</taxon>
        <taxon>Suillus</taxon>
    </lineage>
</organism>
<dbReference type="RefSeq" id="XP_041284594.1">
    <property type="nucleotide sequence ID" value="XM_041428080.1"/>
</dbReference>
<comment type="caution">
    <text evidence="1">The sequence shown here is derived from an EMBL/GenBank/DDBJ whole genome shotgun (WGS) entry which is preliminary data.</text>
</comment>
<reference evidence="1" key="1">
    <citation type="journal article" date="2020" name="New Phytol.">
        <title>Comparative genomics reveals dynamic genome evolution in host specialist ectomycorrhizal fungi.</title>
        <authorList>
            <person name="Lofgren L.A."/>
            <person name="Nguyen N.H."/>
            <person name="Vilgalys R."/>
            <person name="Ruytinx J."/>
            <person name="Liao H.L."/>
            <person name="Branco S."/>
            <person name="Kuo A."/>
            <person name="LaButti K."/>
            <person name="Lipzen A."/>
            <person name="Andreopoulos W."/>
            <person name="Pangilinan J."/>
            <person name="Riley R."/>
            <person name="Hundley H."/>
            <person name="Na H."/>
            <person name="Barry K."/>
            <person name="Grigoriev I.V."/>
            <person name="Stajich J.E."/>
            <person name="Kennedy P.G."/>
        </authorList>
    </citation>
    <scope>NUCLEOTIDE SEQUENCE</scope>
    <source>
        <strain evidence="1">FC423</strain>
    </source>
</reference>
<protein>
    <submittedName>
        <fullName evidence="1">Uncharacterized protein</fullName>
    </submittedName>
</protein>
<dbReference type="EMBL" id="JABBWM010000195">
    <property type="protein sequence ID" value="KAG2084962.1"/>
    <property type="molecule type" value="Genomic_DNA"/>
</dbReference>
<proteinExistence type="predicted"/>
<dbReference type="OrthoDB" id="2686336at2759"/>
<evidence type="ECO:0000313" key="1">
    <source>
        <dbReference type="EMBL" id="KAG2084962.1"/>
    </source>
</evidence>
<dbReference type="Proteomes" id="UP000823399">
    <property type="component" value="Unassembled WGS sequence"/>
</dbReference>
<evidence type="ECO:0000313" key="2">
    <source>
        <dbReference type="Proteomes" id="UP000823399"/>
    </source>
</evidence>